<proteinExistence type="predicted"/>
<evidence type="ECO:0000313" key="1">
    <source>
        <dbReference type="EMBL" id="KAA3487850.1"/>
    </source>
</evidence>
<reference evidence="2" key="1">
    <citation type="journal article" date="2019" name="Plant Biotechnol. J.">
        <title>Genome sequencing of the Australian wild diploid species Gossypium australe highlights disease resistance and delayed gland morphogenesis.</title>
        <authorList>
            <person name="Cai Y."/>
            <person name="Cai X."/>
            <person name="Wang Q."/>
            <person name="Wang P."/>
            <person name="Zhang Y."/>
            <person name="Cai C."/>
            <person name="Xu Y."/>
            <person name="Wang K."/>
            <person name="Zhou Z."/>
            <person name="Wang C."/>
            <person name="Geng S."/>
            <person name="Li B."/>
            <person name="Dong Q."/>
            <person name="Hou Y."/>
            <person name="Wang H."/>
            <person name="Ai P."/>
            <person name="Liu Z."/>
            <person name="Yi F."/>
            <person name="Sun M."/>
            <person name="An G."/>
            <person name="Cheng J."/>
            <person name="Zhang Y."/>
            <person name="Shi Q."/>
            <person name="Xie Y."/>
            <person name="Shi X."/>
            <person name="Chang Y."/>
            <person name="Huang F."/>
            <person name="Chen Y."/>
            <person name="Hong S."/>
            <person name="Mi L."/>
            <person name="Sun Q."/>
            <person name="Zhang L."/>
            <person name="Zhou B."/>
            <person name="Peng R."/>
            <person name="Zhang X."/>
            <person name="Liu F."/>
        </authorList>
    </citation>
    <scope>NUCLEOTIDE SEQUENCE [LARGE SCALE GENOMIC DNA]</scope>
    <source>
        <strain evidence="2">cv. PA1801</strain>
    </source>
</reference>
<sequence>MNENNKVNYVGNRGYNPYFNTFNPRWHEHPNLRWGRNLGVQNFHAPRPNPAYQLQQPYMPPQEAERKPTYNSDPSMPISVSKLEENLHTFNTETNLKWERKWHTKSITLRSGVVVKDPIWLEDSTHTPSVVDKVQEEVESEPAKRSIPFPSRLEERKKKENKKFLNFLNMFKTLNVNIPLLELLDKMPKYTKFLRDVISRRKKIGQGELNIMQWCPAMCL</sequence>
<dbReference type="EMBL" id="SMMG02000001">
    <property type="protein sequence ID" value="KAA3487850.1"/>
    <property type="molecule type" value="Genomic_DNA"/>
</dbReference>
<dbReference type="Proteomes" id="UP000325315">
    <property type="component" value="Unassembled WGS sequence"/>
</dbReference>
<name>A0A5B6X110_9ROSI</name>
<accession>A0A5B6X110</accession>
<dbReference type="OrthoDB" id="1749050at2759"/>
<comment type="caution">
    <text evidence="1">The sequence shown here is derived from an EMBL/GenBank/DDBJ whole genome shotgun (WGS) entry which is preliminary data.</text>
</comment>
<organism evidence="1 2">
    <name type="scientific">Gossypium australe</name>
    <dbReference type="NCBI Taxonomy" id="47621"/>
    <lineage>
        <taxon>Eukaryota</taxon>
        <taxon>Viridiplantae</taxon>
        <taxon>Streptophyta</taxon>
        <taxon>Embryophyta</taxon>
        <taxon>Tracheophyta</taxon>
        <taxon>Spermatophyta</taxon>
        <taxon>Magnoliopsida</taxon>
        <taxon>eudicotyledons</taxon>
        <taxon>Gunneridae</taxon>
        <taxon>Pentapetalae</taxon>
        <taxon>rosids</taxon>
        <taxon>malvids</taxon>
        <taxon>Malvales</taxon>
        <taxon>Malvaceae</taxon>
        <taxon>Malvoideae</taxon>
        <taxon>Gossypium</taxon>
    </lineage>
</organism>
<evidence type="ECO:0000313" key="2">
    <source>
        <dbReference type="Proteomes" id="UP000325315"/>
    </source>
</evidence>
<protein>
    <submittedName>
        <fullName evidence="1">Myb-like protein A</fullName>
    </submittedName>
</protein>
<gene>
    <name evidence="1" type="ORF">EPI10_031650</name>
</gene>
<keyword evidence="2" id="KW-1185">Reference proteome</keyword>
<dbReference type="AlphaFoldDB" id="A0A5B6X110"/>